<dbReference type="InterPro" id="IPR040041">
    <property type="entry name" value="TMEM201"/>
</dbReference>
<feature type="transmembrane region" description="Helical" evidence="7">
    <location>
        <begin position="190"/>
        <end position="212"/>
    </location>
</feature>
<protein>
    <recommendedName>
        <fullName evidence="8">Ima1 N-terminal domain-containing protein</fullName>
    </recommendedName>
</protein>
<gene>
    <name evidence="9" type="ORF">O3G_MSEX006081</name>
</gene>
<evidence type="ECO:0000256" key="3">
    <source>
        <dbReference type="ARBA" id="ARBA00022692"/>
    </source>
</evidence>
<keyword evidence="4 7" id="KW-1133">Transmembrane helix</keyword>
<keyword evidence="6" id="KW-0539">Nucleus</keyword>
<evidence type="ECO:0000313" key="9">
    <source>
        <dbReference type="EMBL" id="KAG6449451.1"/>
    </source>
</evidence>
<keyword evidence="3 7" id="KW-0812">Transmembrane</keyword>
<feature type="transmembrane region" description="Helical" evidence="7">
    <location>
        <begin position="335"/>
        <end position="355"/>
    </location>
</feature>
<dbReference type="AlphaFoldDB" id="A0A922CKI1"/>
<evidence type="ECO:0000256" key="4">
    <source>
        <dbReference type="ARBA" id="ARBA00022989"/>
    </source>
</evidence>
<dbReference type="GO" id="GO:0005521">
    <property type="term" value="F:lamin binding"/>
    <property type="evidence" value="ECO:0007669"/>
    <property type="project" value="TreeGrafter"/>
</dbReference>
<evidence type="ECO:0000259" key="8">
    <source>
        <dbReference type="Pfam" id="PF09779"/>
    </source>
</evidence>
<proteinExistence type="inferred from homology"/>
<keyword evidence="10" id="KW-1185">Reference proteome</keyword>
<feature type="transmembrane region" description="Helical" evidence="7">
    <location>
        <begin position="286"/>
        <end position="305"/>
    </location>
</feature>
<dbReference type="PANTHER" id="PTHR28646">
    <property type="entry name" value="TRANSMEMBRANE PROTEIN 201"/>
    <property type="match status" value="1"/>
</dbReference>
<keyword evidence="5 7" id="KW-0472">Membrane</keyword>
<evidence type="ECO:0000256" key="5">
    <source>
        <dbReference type="ARBA" id="ARBA00023136"/>
    </source>
</evidence>
<evidence type="ECO:0000256" key="6">
    <source>
        <dbReference type="ARBA" id="ARBA00023242"/>
    </source>
</evidence>
<dbReference type="Pfam" id="PF09779">
    <property type="entry name" value="Ima1_N"/>
    <property type="match status" value="1"/>
</dbReference>
<feature type="domain" description="Ima1 N-terminal" evidence="8">
    <location>
        <begin position="38"/>
        <end position="152"/>
    </location>
</feature>
<evidence type="ECO:0000313" key="10">
    <source>
        <dbReference type="Proteomes" id="UP000791440"/>
    </source>
</evidence>
<dbReference type="Proteomes" id="UP000791440">
    <property type="component" value="Unassembled WGS sequence"/>
</dbReference>
<comment type="subcellular location">
    <subcellularLocation>
        <location evidence="1">Nucleus inner membrane</location>
        <topology evidence="1">Multi-pass membrane protein</topology>
    </subcellularLocation>
</comment>
<dbReference type="GO" id="GO:0030473">
    <property type="term" value="P:nuclear migration along microtubule"/>
    <property type="evidence" value="ECO:0007669"/>
    <property type="project" value="TreeGrafter"/>
</dbReference>
<evidence type="ECO:0000256" key="2">
    <source>
        <dbReference type="ARBA" id="ARBA00007600"/>
    </source>
</evidence>
<reference evidence="9" key="2">
    <citation type="submission" date="2020-12" db="EMBL/GenBank/DDBJ databases">
        <authorList>
            <person name="Kanost M."/>
        </authorList>
    </citation>
    <scope>NUCLEOTIDE SEQUENCE</scope>
</reference>
<feature type="transmembrane region" description="Helical" evidence="7">
    <location>
        <begin position="312"/>
        <end position="329"/>
    </location>
</feature>
<comment type="similarity">
    <text evidence="2">Belongs to the TMEM201 family.</text>
</comment>
<reference evidence="9" key="1">
    <citation type="journal article" date="2016" name="Insect Biochem. Mol. Biol.">
        <title>Multifaceted biological insights from a draft genome sequence of the tobacco hornworm moth, Manduca sexta.</title>
        <authorList>
            <person name="Kanost M.R."/>
            <person name="Arrese E.L."/>
            <person name="Cao X."/>
            <person name="Chen Y.R."/>
            <person name="Chellapilla S."/>
            <person name="Goldsmith M.R."/>
            <person name="Grosse-Wilde E."/>
            <person name="Heckel D.G."/>
            <person name="Herndon N."/>
            <person name="Jiang H."/>
            <person name="Papanicolaou A."/>
            <person name="Qu J."/>
            <person name="Soulages J.L."/>
            <person name="Vogel H."/>
            <person name="Walters J."/>
            <person name="Waterhouse R.M."/>
            <person name="Ahn S.J."/>
            <person name="Almeida F.C."/>
            <person name="An C."/>
            <person name="Aqrawi P."/>
            <person name="Bretschneider A."/>
            <person name="Bryant W.B."/>
            <person name="Bucks S."/>
            <person name="Chao H."/>
            <person name="Chevignon G."/>
            <person name="Christen J.M."/>
            <person name="Clarke D.F."/>
            <person name="Dittmer N.T."/>
            <person name="Ferguson L.C.F."/>
            <person name="Garavelou S."/>
            <person name="Gordon K.H.J."/>
            <person name="Gunaratna R.T."/>
            <person name="Han Y."/>
            <person name="Hauser F."/>
            <person name="He Y."/>
            <person name="Heidel-Fischer H."/>
            <person name="Hirsh A."/>
            <person name="Hu Y."/>
            <person name="Jiang H."/>
            <person name="Kalra D."/>
            <person name="Klinner C."/>
            <person name="Konig C."/>
            <person name="Kovar C."/>
            <person name="Kroll A.R."/>
            <person name="Kuwar S.S."/>
            <person name="Lee S.L."/>
            <person name="Lehman R."/>
            <person name="Li K."/>
            <person name="Li Z."/>
            <person name="Liang H."/>
            <person name="Lovelace S."/>
            <person name="Lu Z."/>
            <person name="Mansfield J.H."/>
            <person name="McCulloch K.J."/>
            <person name="Mathew T."/>
            <person name="Morton B."/>
            <person name="Muzny D.M."/>
            <person name="Neunemann D."/>
            <person name="Ongeri F."/>
            <person name="Pauchet Y."/>
            <person name="Pu L.L."/>
            <person name="Pyrousis I."/>
            <person name="Rao X.J."/>
            <person name="Redding A."/>
            <person name="Roesel C."/>
            <person name="Sanchez-Gracia A."/>
            <person name="Schaack S."/>
            <person name="Shukla A."/>
            <person name="Tetreau G."/>
            <person name="Wang Y."/>
            <person name="Xiong G.H."/>
            <person name="Traut W."/>
            <person name="Walsh T.K."/>
            <person name="Worley K.C."/>
            <person name="Wu D."/>
            <person name="Wu W."/>
            <person name="Wu Y.Q."/>
            <person name="Zhang X."/>
            <person name="Zou Z."/>
            <person name="Zucker H."/>
            <person name="Briscoe A.D."/>
            <person name="Burmester T."/>
            <person name="Clem R.J."/>
            <person name="Feyereisen R."/>
            <person name="Grimmelikhuijzen C.J.P."/>
            <person name="Hamodrakas S.J."/>
            <person name="Hansson B.S."/>
            <person name="Huguet E."/>
            <person name="Jermiin L.S."/>
            <person name="Lan Q."/>
            <person name="Lehman H.K."/>
            <person name="Lorenzen M."/>
            <person name="Merzendorfer H."/>
            <person name="Michalopoulos I."/>
            <person name="Morton D.B."/>
            <person name="Muthukrishnan S."/>
            <person name="Oakeshott J.G."/>
            <person name="Palmer W."/>
            <person name="Park Y."/>
            <person name="Passarelli A.L."/>
            <person name="Rozas J."/>
            <person name="Schwartz L.M."/>
            <person name="Smith W."/>
            <person name="Southgate A."/>
            <person name="Vilcinskas A."/>
            <person name="Vogt R."/>
            <person name="Wang P."/>
            <person name="Werren J."/>
            <person name="Yu X.Q."/>
            <person name="Zhou J.J."/>
            <person name="Brown S.J."/>
            <person name="Scherer S.E."/>
            <person name="Richards S."/>
            <person name="Blissard G.W."/>
        </authorList>
    </citation>
    <scope>NUCLEOTIDE SEQUENCE</scope>
</reference>
<evidence type="ECO:0000256" key="1">
    <source>
        <dbReference type="ARBA" id="ARBA00004473"/>
    </source>
</evidence>
<dbReference type="InterPro" id="IPR018617">
    <property type="entry name" value="Ima1_N"/>
</dbReference>
<dbReference type="GO" id="GO:0051015">
    <property type="term" value="F:actin filament binding"/>
    <property type="evidence" value="ECO:0007669"/>
    <property type="project" value="TreeGrafter"/>
</dbReference>
<accession>A0A922CKI1</accession>
<organism evidence="9 10">
    <name type="scientific">Manduca sexta</name>
    <name type="common">Tobacco hawkmoth</name>
    <name type="synonym">Tobacco hornworm</name>
    <dbReference type="NCBI Taxonomy" id="7130"/>
    <lineage>
        <taxon>Eukaryota</taxon>
        <taxon>Metazoa</taxon>
        <taxon>Ecdysozoa</taxon>
        <taxon>Arthropoda</taxon>
        <taxon>Hexapoda</taxon>
        <taxon>Insecta</taxon>
        <taxon>Pterygota</taxon>
        <taxon>Neoptera</taxon>
        <taxon>Endopterygota</taxon>
        <taxon>Lepidoptera</taxon>
        <taxon>Glossata</taxon>
        <taxon>Ditrysia</taxon>
        <taxon>Bombycoidea</taxon>
        <taxon>Sphingidae</taxon>
        <taxon>Sphinginae</taxon>
        <taxon>Sphingini</taxon>
        <taxon>Manduca</taxon>
    </lineage>
</organism>
<dbReference type="EMBL" id="JH668374">
    <property type="protein sequence ID" value="KAG6449451.1"/>
    <property type="molecule type" value="Genomic_DNA"/>
</dbReference>
<name>A0A922CKI1_MANSE</name>
<evidence type="ECO:0000256" key="7">
    <source>
        <dbReference type="SAM" id="Phobius"/>
    </source>
</evidence>
<feature type="transmembrane region" description="Helical" evidence="7">
    <location>
        <begin position="6"/>
        <end position="27"/>
    </location>
</feature>
<dbReference type="PANTHER" id="PTHR28646:SF1">
    <property type="entry name" value="TRANSMEMBRANE PROTEIN 201"/>
    <property type="match status" value="1"/>
</dbReference>
<sequence>MKYIYKMESVIVTITAVLCTILLLKLINKLRLLVSWRVNCWFCNNNFWVKYPDRNSWTCPKCEQYNGFTKDGDYNKQLTTANDQIMKTPKVFQKSPPKNGLCKMCNINQQLKVTQLANFVPMNENKYDEEIEGYRLQLEKAYKLCSPCKKVVQIKLHKEKETLLGSKLLEKRTPEKKNHKKDKQTQILKSFINSTSMLIAFILFILVSFEFYKNITKYENLHSTITNIKEILTGLLERICSIVKMKTLQTFPILETYDIDNITHLHSNLPNMFNFEHKQFDSINTMIQKALGGFVCLIQIVGNVWNVNSLKYTVAFDLLWSVFVIMSIADKTVAVDPLIISCFKVGTFTLLYFIVDL</sequence>
<comment type="caution">
    <text evidence="9">The sequence shown here is derived from an EMBL/GenBank/DDBJ whole genome shotgun (WGS) entry which is preliminary data.</text>
</comment>
<dbReference type="GO" id="GO:0005637">
    <property type="term" value="C:nuclear inner membrane"/>
    <property type="evidence" value="ECO:0007669"/>
    <property type="project" value="UniProtKB-SubCell"/>
</dbReference>